<feature type="region of interest" description="Disordered" evidence="1">
    <location>
        <begin position="256"/>
        <end position="443"/>
    </location>
</feature>
<feature type="compositionally biased region" description="Gly residues" evidence="1">
    <location>
        <begin position="379"/>
        <end position="397"/>
    </location>
</feature>
<organism evidence="3 4">
    <name type="scientific">Spiribacter salinus</name>
    <dbReference type="NCBI Taxonomy" id="1335746"/>
    <lineage>
        <taxon>Bacteria</taxon>
        <taxon>Pseudomonadati</taxon>
        <taxon>Pseudomonadota</taxon>
        <taxon>Gammaproteobacteria</taxon>
        <taxon>Chromatiales</taxon>
        <taxon>Ectothiorhodospiraceae</taxon>
        <taxon>Spiribacter</taxon>
    </lineage>
</organism>
<feature type="compositionally biased region" description="Gly residues" evidence="1">
    <location>
        <begin position="316"/>
        <end position="328"/>
    </location>
</feature>
<feature type="domain" description="Glycine-rich" evidence="2">
    <location>
        <begin position="210"/>
        <end position="438"/>
    </location>
</feature>
<evidence type="ECO:0000259" key="2">
    <source>
        <dbReference type="Pfam" id="PF21722"/>
    </source>
</evidence>
<evidence type="ECO:0000256" key="1">
    <source>
        <dbReference type="SAM" id="MobiDB-lite"/>
    </source>
</evidence>
<dbReference type="InterPro" id="IPR049304">
    <property type="entry name" value="Gly_rich_dom"/>
</dbReference>
<dbReference type="Proteomes" id="UP000315400">
    <property type="component" value="Unassembled WGS sequence"/>
</dbReference>
<name>A0A540VRN3_9GAMM</name>
<evidence type="ECO:0000313" key="3">
    <source>
        <dbReference type="EMBL" id="TQE99429.1"/>
    </source>
</evidence>
<feature type="compositionally biased region" description="Low complexity" evidence="1">
    <location>
        <begin position="398"/>
        <end position="412"/>
    </location>
</feature>
<reference evidence="3 4" key="1">
    <citation type="submission" date="2019-06" db="EMBL/GenBank/DDBJ databases">
        <title>Metagenome assembled Genome of Spiribacter salinus SL48-SHIP from the microbial mat of Salt Lake 48 (Novosibirsk region, Russia).</title>
        <authorList>
            <person name="Shipova A."/>
            <person name="Rozanov A.S."/>
            <person name="Bryanskaya A.V."/>
            <person name="Peltek S.E."/>
        </authorList>
    </citation>
    <scope>NUCLEOTIDE SEQUENCE [LARGE SCALE GENOMIC DNA]</scope>
    <source>
        <strain evidence="3">SL48-SHIP-2</strain>
    </source>
</reference>
<proteinExistence type="predicted"/>
<feature type="compositionally biased region" description="Gly residues" evidence="1">
    <location>
        <begin position="335"/>
        <end position="348"/>
    </location>
</feature>
<gene>
    <name evidence="3" type="ORF">FKY71_08645</name>
</gene>
<dbReference type="Pfam" id="PF21722">
    <property type="entry name" value="Gly_rich_2"/>
    <property type="match status" value="1"/>
</dbReference>
<dbReference type="AlphaFoldDB" id="A0A540VRN3"/>
<protein>
    <recommendedName>
        <fullName evidence="2">Glycine-rich domain-containing protein</fullName>
    </recommendedName>
</protein>
<accession>A0A540VRN3</accession>
<evidence type="ECO:0000313" key="4">
    <source>
        <dbReference type="Proteomes" id="UP000315400"/>
    </source>
</evidence>
<sequence length="443" mass="42213">MPITISGGTDPDLTVPLVREQAPITVSMTSGGTVTITALPPAAVGPVFRFAVMASVSVQAIGAAVQARAFDIGAQAAVQFVAAVVQARSAQAQASADMESVGAQVEARRGEIAAGAAAQAIGATITSRAAQASSTAELQPVGGTVQARGAAITVAAEANFVGEAVSGASYLTASDVTFVSGSPTNTLDYSDADGDWTDLEVMSLVEVSVPDGIFKRVMWQGSGGSGGYLANSSNFAVGAASAGENREEFDFEVTSGTYTMSPGAGGSPPSNGGGISGAETTGFGVSASRGIGGADEDENGRNGYHGSGAGTFNLPGGIGSSGRDGGASSGPDTGSSGGGTGGGAGQGAAGQTAPSSNVGGDGGAGVTRKRGGVDTDYAAGGGGTRRSGDGGQPGAAGGPSATAGDSTGDATPGRGGGTGGSTAATQNGKGGDGSIILTVRRVA</sequence>
<feature type="compositionally biased region" description="Gly residues" evidence="1">
    <location>
        <begin position="263"/>
        <end position="276"/>
    </location>
</feature>
<comment type="caution">
    <text evidence="3">The sequence shown here is derived from an EMBL/GenBank/DDBJ whole genome shotgun (WGS) entry which is preliminary data.</text>
</comment>
<dbReference type="EMBL" id="VIFK01000062">
    <property type="protein sequence ID" value="TQE99429.1"/>
    <property type="molecule type" value="Genomic_DNA"/>
</dbReference>